<organism evidence="7 8">
    <name type="scientific">Novosphingobium chloroacetimidivorans</name>
    <dbReference type="NCBI Taxonomy" id="1428314"/>
    <lineage>
        <taxon>Bacteria</taxon>
        <taxon>Pseudomonadati</taxon>
        <taxon>Pseudomonadota</taxon>
        <taxon>Alphaproteobacteria</taxon>
        <taxon>Sphingomonadales</taxon>
        <taxon>Sphingomonadaceae</taxon>
        <taxon>Novosphingobium</taxon>
    </lineage>
</organism>
<dbReference type="EC" id="1.2.1.79" evidence="7"/>
<feature type="domain" description="Aldehyde dehydrogenase" evidence="6">
    <location>
        <begin position="15"/>
        <end position="474"/>
    </location>
</feature>
<dbReference type="PANTHER" id="PTHR43353:SF5">
    <property type="entry name" value="SUCCINATE-SEMIALDEHYDE DEHYDROGENASE, MITOCHONDRIAL"/>
    <property type="match status" value="1"/>
</dbReference>
<dbReference type="SUPFAM" id="SSF53720">
    <property type="entry name" value="ALDH-like"/>
    <property type="match status" value="1"/>
</dbReference>
<name>A0A7W7NVS6_9SPHN</name>
<proteinExistence type="inferred from homology"/>
<gene>
    <name evidence="7" type="ORF">HNO88_001932</name>
</gene>
<dbReference type="FunFam" id="3.40.605.10:FF:000026">
    <property type="entry name" value="Aldehyde dehydrogenase, putative"/>
    <property type="match status" value="1"/>
</dbReference>
<evidence type="ECO:0000259" key="6">
    <source>
        <dbReference type="Pfam" id="PF00171"/>
    </source>
</evidence>
<dbReference type="FunFam" id="3.40.605.10:FF:000005">
    <property type="entry name" value="Succinate-semialdehyde dehydrogenase I"/>
    <property type="match status" value="1"/>
</dbReference>
<comment type="similarity">
    <text evidence="1 5">Belongs to the aldehyde dehydrogenase family.</text>
</comment>
<dbReference type="GO" id="GO:0036243">
    <property type="term" value="F:succinate-semialdehyde dehydrogenase (NADP+) activity"/>
    <property type="evidence" value="ECO:0007669"/>
    <property type="project" value="UniProtKB-EC"/>
</dbReference>
<dbReference type="GO" id="GO:0004777">
    <property type="term" value="F:succinate-semialdehyde dehydrogenase (NAD+) activity"/>
    <property type="evidence" value="ECO:0007669"/>
    <property type="project" value="TreeGrafter"/>
</dbReference>
<dbReference type="Gene3D" id="3.40.309.10">
    <property type="entry name" value="Aldehyde Dehydrogenase, Chain A, domain 2"/>
    <property type="match status" value="1"/>
</dbReference>
<dbReference type="GO" id="GO:0102810">
    <property type="term" value="F:glutarate-semialdehyde dehydrogenase (NADP+) activity"/>
    <property type="evidence" value="ECO:0007669"/>
    <property type="project" value="UniProtKB-EC"/>
</dbReference>
<dbReference type="InterPro" id="IPR016162">
    <property type="entry name" value="Ald_DH_N"/>
</dbReference>
<evidence type="ECO:0000256" key="4">
    <source>
        <dbReference type="PROSITE-ProRule" id="PRU10007"/>
    </source>
</evidence>
<dbReference type="PROSITE" id="PS00687">
    <property type="entry name" value="ALDEHYDE_DEHYDR_GLU"/>
    <property type="match status" value="1"/>
</dbReference>
<dbReference type="CDD" id="cd07103">
    <property type="entry name" value="ALDH_F5_SSADH_GabD"/>
    <property type="match status" value="1"/>
</dbReference>
<evidence type="ECO:0000256" key="3">
    <source>
        <dbReference type="ARBA" id="ARBA00023097"/>
    </source>
</evidence>
<dbReference type="PANTHER" id="PTHR43353">
    <property type="entry name" value="SUCCINATE-SEMIALDEHYDE DEHYDROGENASE, MITOCHONDRIAL"/>
    <property type="match status" value="1"/>
</dbReference>
<evidence type="ECO:0000313" key="8">
    <source>
        <dbReference type="Proteomes" id="UP000555448"/>
    </source>
</evidence>
<keyword evidence="3" id="KW-0558">Oxidation</keyword>
<dbReference type="InterPro" id="IPR050740">
    <property type="entry name" value="Aldehyde_DH_Superfamily"/>
</dbReference>
<dbReference type="FunFam" id="3.40.309.10:FF:000004">
    <property type="entry name" value="Succinate-semialdehyde dehydrogenase I"/>
    <property type="match status" value="1"/>
</dbReference>
<protein>
    <submittedName>
        <fullName evidence="7">Succinate-semialdehyde dehydrogenase/glutarate-semialdehyde dehydrogenase</fullName>
        <ecNumber evidence="7">1.2.1.16</ecNumber>
        <ecNumber evidence="7">1.2.1.20</ecNumber>
        <ecNumber evidence="7">1.2.1.79</ecNumber>
    </submittedName>
</protein>
<dbReference type="InterPro" id="IPR016163">
    <property type="entry name" value="Ald_DH_C"/>
</dbReference>
<accession>A0A7W7NVS6</accession>
<dbReference type="Gene3D" id="3.40.605.10">
    <property type="entry name" value="Aldehyde Dehydrogenase, Chain A, domain 1"/>
    <property type="match status" value="1"/>
</dbReference>
<evidence type="ECO:0000313" key="7">
    <source>
        <dbReference type="EMBL" id="MBB4858606.1"/>
    </source>
</evidence>
<sequence>MTFLYEPKAFIDGRWVDAADGLRFAVRDPADDSLVDEIADCGAEEADAAIAAASAALPSWRARTAADRAQLLHRWHALVIENIGALAKLLTREMGKPLGEAAAEIRYGASFIQWFAEEARRAYGETIPSPWPSARIVTSRQPVGVVAAITPWNFPVAMVTRKAAPALAAGCTMVLKPSEDTPLSSLALAELARRAGIPAGVFNVVPTRRAALVGDRLLDSPDVRKISFTGSTETGRKLLARAAATVKRASMELGGNAPFIVFDDADLEAAVDGAMASKYRNAGQTCVCANRFLVQDGIHDRFVARLIERTRQLKVGPGMAADTTIGPLVNQRAVEKVEALLSASVEAGAQIALGGARHAQGELFFEPTVVTGVTTAMPLWSDEVFGPVASILRFGTEDEAVALANATPFGLAAYFYTADLGRAWRVGEALEFGMVGINEGVLSTEVAPFGGVKQSGYGREGSSHGLDEYLDVKYMLMGGVARKISAA</sequence>
<feature type="active site" evidence="4">
    <location>
        <position position="252"/>
    </location>
</feature>
<dbReference type="InterPro" id="IPR015590">
    <property type="entry name" value="Aldehyde_DH_dom"/>
</dbReference>
<comment type="caution">
    <text evidence="7">The sequence shown here is derived from an EMBL/GenBank/DDBJ whole genome shotgun (WGS) entry which is preliminary data.</text>
</comment>
<dbReference type="InterPro" id="IPR016160">
    <property type="entry name" value="Ald_DH_CS_CYS"/>
</dbReference>
<dbReference type="EC" id="1.2.1.20" evidence="7"/>
<evidence type="ECO:0000256" key="2">
    <source>
        <dbReference type="ARBA" id="ARBA00023002"/>
    </source>
</evidence>
<dbReference type="Proteomes" id="UP000555448">
    <property type="component" value="Unassembled WGS sequence"/>
</dbReference>
<dbReference type="EC" id="1.2.1.16" evidence="7"/>
<dbReference type="EMBL" id="JACHLR010000007">
    <property type="protein sequence ID" value="MBB4858606.1"/>
    <property type="molecule type" value="Genomic_DNA"/>
</dbReference>
<dbReference type="InterPro" id="IPR029510">
    <property type="entry name" value="Ald_DH_CS_GLU"/>
</dbReference>
<dbReference type="AlphaFoldDB" id="A0A7W7NVS6"/>
<dbReference type="GO" id="GO:0009450">
    <property type="term" value="P:gamma-aminobutyric acid catabolic process"/>
    <property type="evidence" value="ECO:0007669"/>
    <property type="project" value="TreeGrafter"/>
</dbReference>
<evidence type="ECO:0000256" key="1">
    <source>
        <dbReference type="ARBA" id="ARBA00009986"/>
    </source>
</evidence>
<reference evidence="7 8" key="1">
    <citation type="submission" date="2020-08" db="EMBL/GenBank/DDBJ databases">
        <title>Functional genomics of gut bacteria from endangered species of beetles.</title>
        <authorList>
            <person name="Carlos-Shanley C."/>
        </authorList>
    </citation>
    <scope>NUCLEOTIDE SEQUENCE [LARGE SCALE GENOMIC DNA]</scope>
    <source>
        <strain evidence="7 8">S00245</strain>
    </source>
</reference>
<dbReference type="PROSITE" id="PS00070">
    <property type="entry name" value="ALDEHYDE_DEHYDR_CYS"/>
    <property type="match status" value="1"/>
</dbReference>
<keyword evidence="8" id="KW-1185">Reference proteome</keyword>
<dbReference type="Pfam" id="PF00171">
    <property type="entry name" value="Aldedh"/>
    <property type="match status" value="1"/>
</dbReference>
<evidence type="ECO:0000256" key="5">
    <source>
        <dbReference type="RuleBase" id="RU003345"/>
    </source>
</evidence>
<dbReference type="InterPro" id="IPR016161">
    <property type="entry name" value="Ald_DH/histidinol_DH"/>
</dbReference>
<keyword evidence="2 5" id="KW-0560">Oxidoreductase</keyword>
<dbReference type="RefSeq" id="WP_184244439.1">
    <property type="nucleotide sequence ID" value="NZ_JACHLR010000007.1"/>
</dbReference>